<protein>
    <submittedName>
        <fullName evidence="1">Uncharacterized protein</fullName>
    </submittedName>
</protein>
<gene>
    <name evidence="1" type="ORF">UFOVP431_91</name>
</gene>
<accession>A0A6J5MN41</accession>
<organism evidence="1">
    <name type="scientific">uncultured Caudovirales phage</name>
    <dbReference type="NCBI Taxonomy" id="2100421"/>
    <lineage>
        <taxon>Viruses</taxon>
        <taxon>Duplodnaviria</taxon>
        <taxon>Heunggongvirae</taxon>
        <taxon>Uroviricota</taxon>
        <taxon>Caudoviricetes</taxon>
        <taxon>Peduoviridae</taxon>
        <taxon>Maltschvirus</taxon>
        <taxon>Maltschvirus maltsch</taxon>
    </lineage>
</organism>
<evidence type="ECO:0000313" key="1">
    <source>
        <dbReference type="EMBL" id="CAB4148048.1"/>
    </source>
</evidence>
<proteinExistence type="predicted"/>
<sequence length="125" mass="13813">MSLVDDVFGSLPGPLIDQWGISAVYIKVSQTQSYDPQSGVVLGTSTEIPIKALPTKLTAKEREGFYQQRVIKFIIPATYLGSYYPQSTDSIRYTEAGVTRTAKIVDQSHYRGDNPIMHTVIAKVS</sequence>
<name>A0A6J5MN41_9CAUD</name>
<reference evidence="1" key="1">
    <citation type="submission" date="2020-04" db="EMBL/GenBank/DDBJ databases">
        <authorList>
            <person name="Chiriac C."/>
            <person name="Salcher M."/>
            <person name="Ghai R."/>
            <person name="Kavagutti S V."/>
        </authorList>
    </citation>
    <scope>NUCLEOTIDE SEQUENCE</scope>
</reference>
<dbReference type="EMBL" id="LR796483">
    <property type="protein sequence ID" value="CAB4148048.1"/>
    <property type="molecule type" value="Genomic_DNA"/>
</dbReference>